<dbReference type="InterPro" id="IPR044939">
    <property type="entry name" value="EutB_dom_2_sf"/>
</dbReference>
<gene>
    <name evidence="1" type="primary">eutB</name>
    <name evidence="2" type="ORF">N4G62_03685</name>
</gene>
<dbReference type="InterPro" id="IPR013785">
    <property type="entry name" value="Aldolase_TIM"/>
</dbReference>
<dbReference type="PANTHER" id="PTHR39329">
    <property type="entry name" value="ETHANOLAMINE AMMONIA-LYASE HEAVY CHAIN"/>
    <property type="match status" value="1"/>
</dbReference>
<comment type="catalytic activity">
    <reaction evidence="1">
        <text>ethanolamine = acetaldehyde + NH4(+)</text>
        <dbReference type="Rhea" id="RHEA:15313"/>
        <dbReference type="ChEBI" id="CHEBI:15343"/>
        <dbReference type="ChEBI" id="CHEBI:28938"/>
        <dbReference type="ChEBI" id="CHEBI:57603"/>
        <dbReference type="EC" id="4.3.1.7"/>
    </reaction>
</comment>
<dbReference type="HAMAP" id="MF_00861">
    <property type="entry name" value="EutB"/>
    <property type="match status" value="1"/>
</dbReference>
<comment type="caution">
    <text evidence="2">The sequence shown here is derived from an EMBL/GenBank/DDBJ whole genome shotgun (WGS) entry which is preliminary data.</text>
</comment>
<keyword evidence="3" id="KW-1185">Reference proteome</keyword>
<dbReference type="RefSeq" id="WP_322538613.1">
    <property type="nucleotide sequence ID" value="NZ_JAOBTW010000004.1"/>
</dbReference>
<evidence type="ECO:0000313" key="2">
    <source>
        <dbReference type="EMBL" id="MDZ7281131.1"/>
    </source>
</evidence>
<dbReference type="InterPro" id="IPR010628">
    <property type="entry name" value="EutB"/>
</dbReference>
<evidence type="ECO:0000256" key="1">
    <source>
        <dbReference type="HAMAP-Rule" id="MF_00861"/>
    </source>
</evidence>
<feature type="binding site" evidence="1">
    <location>
        <begin position="160"/>
        <end position="162"/>
    </location>
    <ligand>
        <name>substrate</name>
    </ligand>
</feature>
<accession>A0ABU5LMI2</accession>
<feature type="binding site" evidence="1">
    <location>
        <position position="402"/>
    </location>
    <ligand>
        <name>adenosylcob(III)alamin</name>
        <dbReference type="ChEBI" id="CHEBI:18408"/>
    </ligand>
</feature>
<dbReference type="EC" id="4.3.1.7" evidence="1"/>
<dbReference type="Gene3D" id="2.30.170.30">
    <property type="entry name" value="ethanolamine ammonia-lyase heavy chain domain like"/>
    <property type="match status" value="1"/>
</dbReference>
<feature type="binding site" evidence="1">
    <location>
        <position position="246"/>
    </location>
    <ligand>
        <name>adenosylcob(III)alamin</name>
        <dbReference type="ChEBI" id="CHEBI:18408"/>
    </ligand>
</feature>
<dbReference type="Proteomes" id="UP001292182">
    <property type="component" value="Unassembled WGS sequence"/>
</dbReference>
<dbReference type="EMBL" id="JAOBTW010000004">
    <property type="protein sequence ID" value="MDZ7281131.1"/>
    <property type="molecule type" value="Genomic_DNA"/>
</dbReference>
<keyword evidence="1" id="KW-0456">Lyase</keyword>
<comment type="cofactor">
    <cofactor evidence="1">
        <name>adenosylcob(III)alamin</name>
        <dbReference type="ChEBI" id="CHEBI:18408"/>
    </cofactor>
    <text evidence="1">Binds between the large and small subunits.</text>
</comment>
<comment type="subunit">
    <text evidence="1">The basic unit is a heterodimer which dimerizes to form tetramers. The heterotetramers trimerize; 6 large subunits form a core ring with 6 small subunits projecting outwards.</text>
</comment>
<proteinExistence type="inferred from homology"/>
<dbReference type="PIRSF" id="PIRSF018788">
    <property type="entry name" value="EutB"/>
    <property type="match status" value="1"/>
</dbReference>
<feature type="binding site" evidence="1">
    <location>
        <position position="363"/>
    </location>
    <ligand>
        <name>substrate</name>
    </ligand>
</feature>
<name>A0ABU5LMI2_9SPHN</name>
<dbReference type="NCBIfam" id="NF011649">
    <property type="entry name" value="PRK15067.1"/>
    <property type="match status" value="1"/>
</dbReference>
<feature type="binding site" evidence="1">
    <location>
        <position position="194"/>
    </location>
    <ligand>
        <name>adenosylcob(III)alamin</name>
        <dbReference type="ChEBI" id="CHEBI:18408"/>
    </ligand>
</feature>
<protein>
    <recommendedName>
        <fullName evidence="1">Ethanolamine ammonia-lyase large subunit</fullName>
        <shortName evidence="1">EAL large subunit</shortName>
        <ecNumber evidence="1">4.3.1.7</ecNumber>
    </recommendedName>
</protein>
<organism evidence="2 3">
    <name type="scientific">Sphingomonas sanguinis</name>
    <dbReference type="NCBI Taxonomy" id="33051"/>
    <lineage>
        <taxon>Bacteria</taxon>
        <taxon>Pseudomonadati</taxon>
        <taxon>Pseudomonadota</taxon>
        <taxon>Alphaproteobacteria</taxon>
        <taxon>Sphingomonadales</taxon>
        <taxon>Sphingomonadaceae</taxon>
        <taxon>Sphingomonas</taxon>
    </lineage>
</organism>
<dbReference type="PANTHER" id="PTHR39329:SF1">
    <property type="entry name" value="ETHANOLAMINE AMMONIA-LYASE LARGE SUBUNIT"/>
    <property type="match status" value="1"/>
</dbReference>
<comment type="similarity">
    <text evidence="1">Belongs to the EutB family.</text>
</comment>
<reference evidence="3" key="1">
    <citation type="submission" date="2023-07" db="EMBL/GenBank/DDBJ databases">
        <title>Whole genome sequence analysis of rice epiphytic Sphingomonas sanguinis OsEp_Plm_15B2.</title>
        <authorList>
            <person name="Sahu K.P."/>
            <person name="Asharani P."/>
            <person name="Reddy B."/>
            <person name="Kumar A."/>
        </authorList>
    </citation>
    <scope>NUCLEOTIDE SEQUENCE [LARGE SCALE GENOMIC DNA]</scope>
    <source>
        <strain evidence="3">OsEp_Plm_15B2</strain>
    </source>
</reference>
<feature type="binding site" evidence="1">
    <location>
        <position position="288"/>
    </location>
    <ligand>
        <name>substrate</name>
    </ligand>
</feature>
<sequence length="470" mass="49750">MQLAIDLGGTRYRFRDLAALLAAASPLRSGDVLAGIAARDATERVAARHILADLPLRDVLNAVTVPYETDEVTRAILDAHDAQAFAPIAHMTIGQWREWLLADETDGAAIAAVSPGLTPEMVAAVSKLCRNQDLIAIAAKIRVVTRFRTTMGLPGTLGVRLQPNHPTDDPAGIAASTLDGLLMGCGDAMIGINPARDNLAGTVELLHLLDALRRSYDIPTQSCVLTHVTTSIAAIERGAPVDLMFQSIAGSQGANAGFGVTLSLLAEARDAAQSLNRGTIGDQLMYFETGQGSALSAEAHHGVDQQTMEVRAYGVARLFDPFLVNSVVGFIGPEYLYDGKQIIRAGLEDHCCGKLLGLPMGVDVCYTNHAQADQDDMDTLLTLLGVAGVNFVMGVPGSDDVMLNYQSTSFHDALYVRHLLNRTPAPEFAAWGQAMGLADASGAPTIRTLEDGARRLALDRALPSPGAGHA</sequence>
<feature type="binding site" evidence="1">
    <location>
        <position position="296"/>
    </location>
    <ligand>
        <name>adenosylcob(III)alamin</name>
        <dbReference type="ChEBI" id="CHEBI:18408"/>
    </ligand>
</feature>
<comment type="subcellular location">
    <subcellularLocation>
        <location evidence="1">Bacterial microcompartment</location>
    </subcellularLocation>
</comment>
<feature type="binding site" evidence="1">
    <location>
        <position position="193"/>
    </location>
    <ligand>
        <name>substrate</name>
    </ligand>
</feature>
<comment type="function">
    <text evidence="1">Catalyzes the deamination of various vicinal amino-alcohols to oxo compounds. Allows this organism to utilize ethanolamine as the sole source of nitrogen and carbon in the presence of vitamin B12.</text>
</comment>
<evidence type="ECO:0000313" key="3">
    <source>
        <dbReference type="Proteomes" id="UP001292182"/>
    </source>
</evidence>
<dbReference type="InterPro" id="IPR044941">
    <property type="entry name" value="EutB_N_sf"/>
</dbReference>
<dbReference type="Gene3D" id="1.10.220.70">
    <property type="entry name" value="lyase"/>
    <property type="match status" value="1"/>
</dbReference>
<keyword evidence="1" id="KW-1283">Bacterial microcompartment</keyword>
<comment type="pathway">
    <text evidence="1">Amine and polyamine degradation; ethanolamine degradation.</text>
</comment>
<dbReference type="Gene3D" id="3.20.20.70">
    <property type="entry name" value="Aldolase class I"/>
    <property type="match status" value="1"/>
</dbReference>
<keyword evidence="1" id="KW-0846">Cobalamin</keyword>
<dbReference type="Pfam" id="PF06751">
    <property type="entry name" value="EutB"/>
    <property type="match status" value="1"/>
</dbReference>
<keyword evidence="1" id="KW-0170">Cobalt</keyword>